<evidence type="ECO:0000256" key="5">
    <source>
        <dbReference type="ARBA" id="ARBA00022679"/>
    </source>
</evidence>
<dbReference type="PRINTS" id="PR00344">
    <property type="entry name" value="BCTRLSENSOR"/>
</dbReference>
<evidence type="ECO:0000256" key="6">
    <source>
        <dbReference type="ARBA" id="ARBA00022692"/>
    </source>
</evidence>
<comment type="catalytic activity">
    <reaction evidence="1">
        <text>ATP + protein L-histidine = ADP + protein N-phospho-L-histidine.</text>
        <dbReference type="EC" id="2.7.13.3"/>
    </reaction>
</comment>
<feature type="transmembrane region" description="Helical" evidence="10">
    <location>
        <begin position="268"/>
        <end position="287"/>
    </location>
</feature>
<dbReference type="InterPro" id="IPR004358">
    <property type="entry name" value="Sig_transdc_His_kin-like_C"/>
</dbReference>
<sequence>MAAGGLYFAEKGGANRETYLDAVQHRVADRLVEAQGIMDQVLGLLPPSGDKPFTDLLLESHLPYFLYKDSTLLMWSDYRYVFDQRMLAAPPNETSAVTTPQGQFLLLTKYKETGGSRYRLFALIPLHSTFGDDKSIPGLAYNTDIFHVAPQSLSLQTGGEPVVGPNGNALFYIVSPDAAIYQSRSVPQQSLWLVSLAMLLLGVHVVLSVRFFKNRHRYGLGLALLLAFMLLVRWLMLRFSIPLAFHESTIFNPQNYQGSPLAPSLGDLLLNCVCVLFVLMYVNGIYFRTITYRLLARSGGAFQTLFSLLILMVGYVAYYLYYLELVNIYEKSLFTLDITLSIHFSALKISSLAVFVILSAIYFMVVHLVVSLFIRLTPNRITGLAVILSSALLAALMSWFLGIHFEWIFPAHLAYILILYLSRLTRSFYGFRYPTTVYYFLGAMVCAVMATFVVEKQEARKDTLNKKEFGRRLVSDNDLYTEFLLGKTGDVIVKDPELITLLSGKVPLAREIIRQRVKTNYLDDYLNQYDVEVIPFDSAGKPLDSVDKVQDYAYYRNKYARPAIATANPTVFLASDMPPLSTSDTVSKTAFKPGNRMHYISFVRFGVSGQPTGYIVLDLRQRRSTPLSRNPELILDDRFIQTHETREYSYAIYEKGQQLYSNGTFNYERKFPTSNLKNPELYQNGLTLSNYRHVGEMGTRDRVIVVSSKAWELRGLLANFSFLYLILVVVVSLVILAHALRYGFMNLPLTFSTKIQVLLNAAFILPLLIVLFFVLRVISDNYKENQKNAHLDNSRNLSANVLSLLDNYEQSRMSQAYFGQQIQQIARDADLDINLYDTTGHLILSSQPLVYQSGLISKLINPLARKQIIEQKEYQVLLDESLGRKEYSTAYTGLKSYDQQLLGILSIPYFDAKPSLDRQIIDIVASVLIVFTVMLLVFLFVSYVAANLLIDPLRVLTKKISTTNLDQLNEPLPWHSNDEIGTLIKKYNKMLLNLDMSKQTLSSTEKQSAWRDMARQVAHEIKNPLTPMKLKIQQLQRTIRRDDPEALAKVNLAMESIIEQIDNIGYIAQSFSDIAKMPPPQNEVFEVTGVLNKAYELHSNDKSLAISREFAPGPLFVSGDSKQFGASINNLIINAQQSVPESRLAEIVLKLYTHNDTVIVEVKDNGSGIAQNIRSRVFLPNFTTREDGTGLGLAMAKRIIEYAGGSIWFETEEGTGTTFFLSLPLAEPI</sequence>
<dbReference type="AlphaFoldDB" id="A0A8J3G9N4"/>
<feature type="transmembrane region" description="Helical" evidence="10">
    <location>
        <begin position="349"/>
        <end position="374"/>
    </location>
</feature>
<gene>
    <name evidence="12" type="ORF">GCM10007390_33190</name>
</gene>
<dbReference type="InterPro" id="IPR005467">
    <property type="entry name" value="His_kinase_dom"/>
</dbReference>
<dbReference type="InterPro" id="IPR036097">
    <property type="entry name" value="HisK_dim/P_sf"/>
</dbReference>
<keyword evidence="7" id="KW-0418">Kinase</keyword>
<evidence type="ECO:0000259" key="11">
    <source>
        <dbReference type="PROSITE" id="PS50109"/>
    </source>
</evidence>
<dbReference type="InterPro" id="IPR036890">
    <property type="entry name" value="HATPase_C_sf"/>
</dbReference>
<protein>
    <recommendedName>
        <fullName evidence="3">histidine kinase</fullName>
        <ecNumber evidence="3">2.7.13.3</ecNumber>
    </recommendedName>
</protein>
<dbReference type="InterPro" id="IPR050428">
    <property type="entry name" value="TCS_sensor_his_kinase"/>
</dbReference>
<evidence type="ECO:0000256" key="9">
    <source>
        <dbReference type="ARBA" id="ARBA00023136"/>
    </source>
</evidence>
<dbReference type="CDD" id="cd06225">
    <property type="entry name" value="HAMP"/>
    <property type="match status" value="1"/>
</dbReference>
<organism evidence="12 13">
    <name type="scientific">Persicitalea jodogahamensis</name>
    <dbReference type="NCBI Taxonomy" id="402147"/>
    <lineage>
        <taxon>Bacteria</taxon>
        <taxon>Pseudomonadati</taxon>
        <taxon>Bacteroidota</taxon>
        <taxon>Cytophagia</taxon>
        <taxon>Cytophagales</taxon>
        <taxon>Spirosomataceae</taxon>
        <taxon>Persicitalea</taxon>
    </lineage>
</organism>
<dbReference type="PANTHER" id="PTHR45436">
    <property type="entry name" value="SENSOR HISTIDINE KINASE YKOH"/>
    <property type="match status" value="1"/>
</dbReference>
<evidence type="ECO:0000256" key="10">
    <source>
        <dbReference type="SAM" id="Phobius"/>
    </source>
</evidence>
<feature type="transmembrane region" description="Helical" evidence="10">
    <location>
        <begin position="191"/>
        <end position="211"/>
    </location>
</feature>
<dbReference type="InterPro" id="IPR003594">
    <property type="entry name" value="HATPase_dom"/>
</dbReference>
<dbReference type="Gene3D" id="1.10.287.130">
    <property type="match status" value="1"/>
</dbReference>
<feature type="transmembrane region" description="Helical" evidence="10">
    <location>
        <begin position="436"/>
        <end position="454"/>
    </location>
</feature>
<evidence type="ECO:0000313" key="13">
    <source>
        <dbReference type="Proteomes" id="UP000598271"/>
    </source>
</evidence>
<dbReference type="SUPFAM" id="SSF47384">
    <property type="entry name" value="Homodimeric domain of signal transducing histidine kinase"/>
    <property type="match status" value="1"/>
</dbReference>
<dbReference type="SMART" id="SM00387">
    <property type="entry name" value="HATPase_c"/>
    <property type="match status" value="1"/>
</dbReference>
<feature type="transmembrane region" description="Helical" evidence="10">
    <location>
        <begin position="923"/>
        <end position="950"/>
    </location>
</feature>
<dbReference type="Proteomes" id="UP000598271">
    <property type="component" value="Unassembled WGS sequence"/>
</dbReference>
<dbReference type="GO" id="GO:0000155">
    <property type="term" value="F:phosphorelay sensor kinase activity"/>
    <property type="evidence" value="ECO:0007669"/>
    <property type="project" value="InterPro"/>
</dbReference>
<keyword evidence="8 10" id="KW-1133">Transmembrane helix</keyword>
<dbReference type="GO" id="GO:0005886">
    <property type="term" value="C:plasma membrane"/>
    <property type="evidence" value="ECO:0007669"/>
    <property type="project" value="TreeGrafter"/>
</dbReference>
<proteinExistence type="predicted"/>
<feature type="transmembrane region" description="Helical" evidence="10">
    <location>
        <begin position="716"/>
        <end position="736"/>
    </location>
</feature>
<dbReference type="Gene3D" id="3.30.565.10">
    <property type="entry name" value="Histidine kinase-like ATPase, C-terminal domain"/>
    <property type="match status" value="1"/>
</dbReference>
<dbReference type="EMBL" id="BMXF01000003">
    <property type="protein sequence ID" value="GHB76613.1"/>
    <property type="molecule type" value="Genomic_DNA"/>
</dbReference>
<name>A0A8J3G9N4_9BACT</name>
<evidence type="ECO:0000256" key="3">
    <source>
        <dbReference type="ARBA" id="ARBA00012438"/>
    </source>
</evidence>
<evidence type="ECO:0000313" key="12">
    <source>
        <dbReference type="EMBL" id="GHB76613.1"/>
    </source>
</evidence>
<reference evidence="12 13" key="1">
    <citation type="journal article" date="2014" name="Int. J. Syst. Evol. Microbiol.">
        <title>Complete genome sequence of Corynebacterium casei LMG S-19264T (=DSM 44701T), isolated from a smear-ripened cheese.</title>
        <authorList>
            <consortium name="US DOE Joint Genome Institute (JGI-PGF)"/>
            <person name="Walter F."/>
            <person name="Albersmeier A."/>
            <person name="Kalinowski J."/>
            <person name="Ruckert C."/>
        </authorList>
    </citation>
    <scope>NUCLEOTIDE SEQUENCE [LARGE SCALE GENOMIC DNA]</scope>
    <source>
        <strain evidence="12 13">KCTC 12866</strain>
    </source>
</reference>
<feature type="transmembrane region" description="Helical" evidence="10">
    <location>
        <begin position="218"/>
        <end position="236"/>
    </location>
</feature>
<evidence type="ECO:0000256" key="2">
    <source>
        <dbReference type="ARBA" id="ARBA00004370"/>
    </source>
</evidence>
<feature type="transmembrane region" description="Helical" evidence="10">
    <location>
        <begin position="299"/>
        <end position="321"/>
    </location>
</feature>
<feature type="transmembrane region" description="Helical" evidence="10">
    <location>
        <begin position="757"/>
        <end position="778"/>
    </location>
</feature>
<dbReference type="PROSITE" id="PS50109">
    <property type="entry name" value="HIS_KIN"/>
    <property type="match status" value="1"/>
</dbReference>
<dbReference type="InterPro" id="IPR003661">
    <property type="entry name" value="HisK_dim/P_dom"/>
</dbReference>
<comment type="subcellular location">
    <subcellularLocation>
        <location evidence="2">Membrane</location>
    </subcellularLocation>
</comment>
<dbReference type="Gene3D" id="6.10.340.10">
    <property type="match status" value="1"/>
</dbReference>
<feature type="domain" description="Histidine kinase" evidence="11">
    <location>
        <begin position="1016"/>
        <end position="1227"/>
    </location>
</feature>
<keyword evidence="6 10" id="KW-0812">Transmembrane</keyword>
<dbReference type="SMART" id="SM00388">
    <property type="entry name" value="HisKA"/>
    <property type="match status" value="1"/>
</dbReference>
<keyword evidence="5" id="KW-0808">Transferase</keyword>
<dbReference type="CDD" id="cd00082">
    <property type="entry name" value="HisKA"/>
    <property type="match status" value="1"/>
</dbReference>
<keyword evidence="4" id="KW-0597">Phosphoprotein</keyword>
<feature type="transmembrane region" description="Helical" evidence="10">
    <location>
        <begin position="381"/>
        <end position="401"/>
    </location>
</feature>
<evidence type="ECO:0000256" key="8">
    <source>
        <dbReference type="ARBA" id="ARBA00022989"/>
    </source>
</evidence>
<evidence type="ECO:0000256" key="1">
    <source>
        <dbReference type="ARBA" id="ARBA00000085"/>
    </source>
</evidence>
<dbReference type="SUPFAM" id="SSF55874">
    <property type="entry name" value="ATPase domain of HSP90 chaperone/DNA topoisomerase II/histidine kinase"/>
    <property type="match status" value="1"/>
</dbReference>
<keyword evidence="9 10" id="KW-0472">Membrane</keyword>
<dbReference type="Pfam" id="PF02518">
    <property type="entry name" value="HATPase_c"/>
    <property type="match status" value="1"/>
</dbReference>
<accession>A0A8J3G9N4</accession>
<dbReference type="PANTHER" id="PTHR45436:SF5">
    <property type="entry name" value="SENSOR HISTIDINE KINASE TRCS"/>
    <property type="match status" value="1"/>
</dbReference>
<comment type="caution">
    <text evidence="12">The sequence shown here is derived from an EMBL/GenBank/DDBJ whole genome shotgun (WGS) entry which is preliminary data.</text>
</comment>
<evidence type="ECO:0000256" key="7">
    <source>
        <dbReference type="ARBA" id="ARBA00022777"/>
    </source>
</evidence>
<dbReference type="EC" id="2.7.13.3" evidence="3"/>
<keyword evidence="13" id="KW-1185">Reference proteome</keyword>
<evidence type="ECO:0000256" key="4">
    <source>
        <dbReference type="ARBA" id="ARBA00022553"/>
    </source>
</evidence>